<protein>
    <submittedName>
        <fullName evidence="1">Uncharacterized protein</fullName>
    </submittedName>
</protein>
<dbReference type="Pfam" id="PF24716">
    <property type="entry name" value="WapI"/>
    <property type="match status" value="1"/>
</dbReference>
<organism evidence="1 2">
    <name type="scientific">Parafrankia colletiae</name>
    <dbReference type="NCBI Taxonomy" id="573497"/>
    <lineage>
        <taxon>Bacteria</taxon>
        <taxon>Bacillati</taxon>
        <taxon>Actinomycetota</taxon>
        <taxon>Actinomycetes</taxon>
        <taxon>Frankiales</taxon>
        <taxon>Frankiaceae</taxon>
        <taxon>Parafrankia</taxon>
    </lineage>
</organism>
<comment type="caution">
    <text evidence="1">The sequence shown here is derived from an EMBL/GenBank/DDBJ whole genome shotgun (WGS) entry which is preliminary data.</text>
</comment>
<dbReference type="InterPro" id="IPR056510">
    <property type="entry name" value="WapI"/>
</dbReference>
<gene>
    <name evidence="1" type="ORF">CC117_02135</name>
</gene>
<accession>A0A1S1RNS5</accession>
<reference evidence="2" key="1">
    <citation type="submission" date="2016-07" db="EMBL/GenBank/DDBJ databases">
        <title>Sequence Frankia sp. strain CcI1.17.</title>
        <authorList>
            <person name="Ghodhbane-Gtari F."/>
            <person name="Swanson E."/>
            <person name="Gueddou A."/>
            <person name="Morris K."/>
            <person name="Hezbri K."/>
            <person name="Ktari A."/>
            <person name="Nouioui I."/>
            <person name="Abebe-Akele F."/>
            <person name="Simpson S."/>
            <person name="Thomas K."/>
            <person name="Gtari M."/>
            <person name="Tisa L.S."/>
            <person name="Hurst S."/>
        </authorList>
    </citation>
    <scope>NUCLEOTIDE SEQUENCE [LARGE SCALE GENOMIC DNA]</scope>
    <source>
        <strain evidence="2">Cc1.17</strain>
    </source>
</reference>
<dbReference type="AlphaFoldDB" id="A0A1S1RNS5"/>
<dbReference type="EMBL" id="MBLM01000002">
    <property type="protein sequence ID" value="OHV46444.1"/>
    <property type="molecule type" value="Genomic_DNA"/>
</dbReference>
<keyword evidence="2" id="KW-1185">Reference proteome</keyword>
<dbReference type="Proteomes" id="UP000179627">
    <property type="component" value="Unassembled WGS sequence"/>
</dbReference>
<name>A0A1S1RNS5_9ACTN</name>
<sequence length="160" mass="17897">MAWAAWHADSVRTEHLEIIVGRRSSDHVLIRVVGRMFPEVGDYWDGNWLTSPITARLRGFTADLDAALRGDELRSFREQLQCVHRKICGRAELVSTEEWIALNVLCERNGHLTVGGELGDGSATRNKLLFSLPGLDQTDLPPLIDALLAVEQRFPVVGRL</sequence>
<evidence type="ECO:0000313" key="1">
    <source>
        <dbReference type="EMBL" id="OHV46444.1"/>
    </source>
</evidence>
<proteinExistence type="predicted"/>
<evidence type="ECO:0000313" key="2">
    <source>
        <dbReference type="Proteomes" id="UP000179627"/>
    </source>
</evidence>